<dbReference type="EMBL" id="WMBA01000043">
    <property type="protein sequence ID" value="MTD57061.1"/>
    <property type="molecule type" value="Genomic_DNA"/>
</dbReference>
<comment type="caution">
    <text evidence="1">The sequence shown here is derived from an EMBL/GenBank/DDBJ whole genome shotgun (WGS) entry which is preliminary data.</text>
</comment>
<dbReference type="OrthoDB" id="3805675at2"/>
<dbReference type="Proteomes" id="UP000440096">
    <property type="component" value="Unassembled WGS sequence"/>
</dbReference>
<dbReference type="RefSeq" id="WP_154759206.1">
    <property type="nucleotide sequence ID" value="NZ_WMBA01000043.1"/>
</dbReference>
<dbReference type="AlphaFoldDB" id="A0A6N7Z7A7"/>
<proteinExistence type="predicted"/>
<reference evidence="1 2" key="1">
    <citation type="submission" date="2019-11" db="EMBL/GenBank/DDBJ databases">
        <title>Draft genome of Amycolatopsis RM579.</title>
        <authorList>
            <person name="Duangmal K."/>
            <person name="Mingma R."/>
        </authorList>
    </citation>
    <scope>NUCLEOTIDE SEQUENCE [LARGE SCALE GENOMIC DNA]</scope>
    <source>
        <strain evidence="1 2">RM579</strain>
    </source>
</reference>
<keyword evidence="2" id="KW-1185">Reference proteome</keyword>
<protein>
    <submittedName>
        <fullName evidence="1">Uncharacterized protein</fullName>
    </submittedName>
</protein>
<accession>A0A6N7Z7A7</accession>
<gene>
    <name evidence="1" type="ORF">GKO32_24240</name>
</gene>
<organism evidence="1 2">
    <name type="scientific">Amycolatopsis pithecellobii</name>
    <dbReference type="NCBI Taxonomy" id="664692"/>
    <lineage>
        <taxon>Bacteria</taxon>
        <taxon>Bacillati</taxon>
        <taxon>Actinomycetota</taxon>
        <taxon>Actinomycetes</taxon>
        <taxon>Pseudonocardiales</taxon>
        <taxon>Pseudonocardiaceae</taxon>
        <taxon>Amycolatopsis</taxon>
    </lineage>
</organism>
<evidence type="ECO:0000313" key="1">
    <source>
        <dbReference type="EMBL" id="MTD57061.1"/>
    </source>
</evidence>
<name>A0A6N7Z7A7_9PSEU</name>
<evidence type="ECO:0000313" key="2">
    <source>
        <dbReference type="Proteomes" id="UP000440096"/>
    </source>
</evidence>
<sequence>MNSNGRDEIEALVSELKKVRKGPGVEAASLPDTVGPPLRRAAGVLDTDPPATVREKLVRTLSDLITRLPDGSRAIGQAVLGFGPTSGRRYTHRLGELGRVADRDMRTMQRRADEVVYLLAELAAAAAPAPPGPESPWHTTALDVDLIPDGQGAEVFEKREIVSHVPELAEIEHGISLGRVLGRPGPVDLAQLGIEVLRGGEVHSARILSSSRVGFQLRPPRVLGAGDRHEFFVRIRVAEISPFYCCTPEFPCERFRLNVRFDRVPPPSRIWRIDGEFSKDAEDPLPVRKPLSLNGSEVSADFENLQPARSYGVGWERG</sequence>